<accession>A0ABU3NV91</accession>
<dbReference type="GO" id="GO:0016829">
    <property type="term" value="F:lyase activity"/>
    <property type="evidence" value="ECO:0007669"/>
    <property type="project" value="UniProtKB-KW"/>
</dbReference>
<dbReference type="Pfam" id="PF00682">
    <property type="entry name" value="HMGL-like"/>
    <property type="match status" value="1"/>
</dbReference>
<dbReference type="Proteomes" id="UP001254848">
    <property type="component" value="Unassembled WGS sequence"/>
</dbReference>
<evidence type="ECO:0000313" key="5">
    <source>
        <dbReference type="EMBL" id="MDT8900153.1"/>
    </source>
</evidence>
<dbReference type="EMBL" id="JAUOZS010000001">
    <property type="protein sequence ID" value="MDT8900153.1"/>
    <property type="molecule type" value="Genomic_DNA"/>
</dbReference>
<protein>
    <submittedName>
        <fullName evidence="5">Hydroxymethylglutaryl-CoA lyase</fullName>
    </submittedName>
</protein>
<proteinExistence type="inferred from homology"/>
<dbReference type="CDD" id="cd07938">
    <property type="entry name" value="DRE_TIM_HMGL"/>
    <property type="match status" value="1"/>
</dbReference>
<evidence type="ECO:0000256" key="1">
    <source>
        <dbReference type="ARBA" id="ARBA00009405"/>
    </source>
</evidence>
<dbReference type="SUPFAM" id="SSF51569">
    <property type="entry name" value="Aldolase"/>
    <property type="match status" value="1"/>
</dbReference>
<reference evidence="5 6" key="1">
    <citation type="submission" date="2023-07" db="EMBL/GenBank/DDBJ databases">
        <title>The novel representative of Negativicutes class, Anaeroselena agilis gen. nov. sp. nov.</title>
        <authorList>
            <person name="Prokofeva M.I."/>
            <person name="Elcheninov A.G."/>
            <person name="Klyukina A."/>
            <person name="Kublanov I.V."/>
            <person name="Frolov E.N."/>
            <person name="Podosokorskaya O.A."/>
        </authorList>
    </citation>
    <scope>NUCLEOTIDE SEQUENCE [LARGE SCALE GENOMIC DNA]</scope>
    <source>
        <strain evidence="5 6">4137-cl</strain>
    </source>
</reference>
<feature type="domain" description="Pyruvate carboxyltransferase" evidence="4">
    <location>
        <begin position="8"/>
        <end position="274"/>
    </location>
</feature>
<dbReference type="NCBIfam" id="NF004283">
    <property type="entry name" value="PRK05692.1"/>
    <property type="match status" value="1"/>
</dbReference>
<dbReference type="Gene3D" id="3.20.20.70">
    <property type="entry name" value="Aldolase class I"/>
    <property type="match status" value="1"/>
</dbReference>
<dbReference type="InterPro" id="IPR043594">
    <property type="entry name" value="HMGL"/>
</dbReference>
<dbReference type="RefSeq" id="WP_413778711.1">
    <property type="nucleotide sequence ID" value="NZ_JAUOZS010000001.1"/>
</dbReference>
<evidence type="ECO:0000256" key="2">
    <source>
        <dbReference type="ARBA" id="ARBA00022723"/>
    </source>
</evidence>
<comment type="similarity">
    <text evidence="1">Belongs to the HMG-CoA lyase family.</text>
</comment>
<dbReference type="InterPro" id="IPR000891">
    <property type="entry name" value="PYR_CT"/>
</dbReference>
<keyword evidence="6" id="KW-1185">Reference proteome</keyword>
<dbReference type="PANTHER" id="PTHR42738">
    <property type="entry name" value="HYDROXYMETHYLGLUTARYL-COA LYASE"/>
    <property type="match status" value="1"/>
</dbReference>
<evidence type="ECO:0000259" key="4">
    <source>
        <dbReference type="PROSITE" id="PS50991"/>
    </source>
</evidence>
<organism evidence="5 6">
    <name type="scientific">Anaeroselena agilis</name>
    <dbReference type="NCBI Taxonomy" id="3063788"/>
    <lineage>
        <taxon>Bacteria</taxon>
        <taxon>Bacillati</taxon>
        <taxon>Bacillota</taxon>
        <taxon>Negativicutes</taxon>
        <taxon>Acetonemataceae</taxon>
        <taxon>Anaeroselena</taxon>
    </lineage>
</organism>
<evidence type="ECO:0000256" key="3">
    <source>
        <dbReference type="ARBA" id="ARBA00023239"/>
    </source>
</evidence>
<keyword evidence="2" id="KW-0479">Metal-binding</keyword>
<sequence>MLTLPDKVDVFEVGPRDGFQNIKEFIPTPAKLAVIDKLVAAGVRNLEATSFVHPKAIPQMADAAEVAATVAARHPGLRKVALVPNLTGARKAYECGIREITYVVSASEKHNLANINRTREQSLADLRGIVEAIPGLRVRLAAATSFGCPFLGRVEAGLVTSLVEAALRIGVDTVVLCDTIGVATPLQVDRLVREVRTLFPAVPLGLHLHDTQGMGLANTLAGLEAGVTMFETSVGGLGGCPFAPGAAGNTATEDMLNMLHRMGIATGIDLDAYLEAVRLVKETVQPALTGHMAYACKYENL</sequence>
<dbReference type="PANTHER" id="PTHR42738:SF7">
    <property type="entry name" value="HYDROXYMETHYLGLUTARYL-COA LYASE"/>
    <property type="match status" value="1"/>
</dbReference>
<comment type="caution">
    <text evidence="5">The sequence shown here is derived from an EMBL/GenBank/DDBJ whole genome shotgun (WGS) entry which is preliminary data.</text>
</comment>
<dbReference type="PROSITE" id="PS50991">
    <property type="entry name" value="PYR_CT"/>
    <property type="match status" value="1"/>
</dbReference>
<gene>
    <name evidence="5" type="ORF">Q4T40_02740</name>
</gene>
<dbReference type="InterPro" id="IPR013785">
    <property type="entry name" value="Aldolase_TIM"/>
</dbReference>
<keyword evidence="3 5" id="KW-0456">Lyase</keyword>
<evidence type="ECO:0000313" key="6">
    <source>
        <dbReference type="Proteomes" id="UP001254848"/>
    </source>
</evidence>
<name>A0ABU3NV91_9FIRM</name>